<evidence type="ECO:0000256" key="5">
    <source>
        <dbReference type="ARBA" id="ARBA00023136"/>
    </source>
</evidence>
<name>A0A8J9YAJ4_9NEOP</name>
<accession>A0A8J9YAJ4</accession>
<evidence type="ECO:0000256" key="6">
    <source>
        <dbReference type="ARBA" id="ARBA00023170"/>
    </source>
</evidence>
<reference evidence="9" key="1">
    <citation type="submission" date="2021-12" db="EMBL/GenBank/DDBJ databases">
        <authorList>
            <person name="Martin H S."/>
        </authorList>
    </citation>
    <scope>NUCLEOTIDE SEQUENCE</scope>
</reference>
<keyword evidence="3 8" id="KW-0812">Transmembrane</keyword>
<gene>
    <name evidence="9" type="ORF">BINO364_LOCUS10876</name>
</gene>
<dbReference type="AlphaFoldDB" id="A0A8J9YAJ4"/>
<evidence type="ECO:0000313" key="10">
    <source>
        <dbReference type="Proteomes" id="UP000838878"/>
    </source>
</evidence>
<keyword evidence="4 8" id="KW-1133">Transmembrane helix</keyword>
<evidence type="ECO:0000256" key="4">
    <source>
        <dbReference type="ARBA" id="ARBA00022989"/>
    </source>
</evidence>
<keyword evidence="7" id="KW-0325">Glycoprotein</keyword>
<evidence type="ECO:0000313" key="9">
    <source>
        <dbReference type="EMBL" id="CAH0725274.1"/>
    </source>
</evidence>
<feature type="transmembrane region" description="Helical" evidence="8">
    <location>
        <begin position="407"/>
        <end position="425"/>
    </location>
</feature>
<dbReference type="Proteomes" id="UP000838878">
    <property type="component" value="Chromosome 5"/>
</dbReference>
<dbReference type="Gene3D" id="3.40.190.10">
    <property type="entry name" value="Periplasmic binding protein-like II"/>
    <property type="match status" value="1"/>
</dbReference>
<organism evidence="9 10">
    <name type="scientific">Brenthis ino</name>
    <name type="common">lesser marbled fritillary</name>
    <dbReference type="NCBI Taxonomy" id="405034"/>
    <lineage>
        <taxon>Eukaryota</taxon>
        <taxon>Metazoa</taxon>
        <taxon>Ecdysozoa</taxon>
        <taxon>Arthropoda</taxon>
        <taxon>Hexapoda</taxon>
        <taxon>Insecta</taxon>
        <taxon>Pterygota</taxon>
        <taxon>Neoptera</taxon>
        <taxon>Endopterygota</taxon>
        <taxon>Lepidoptera</taxon>
        <taxon>Glossata</taxon>
        <taxon>Ditrysia</taxon>
        <taxon>Papilionoidea</taxon>
        <taxon>Nymphalidae</taxon>
        <taxon>Heliconiinae</taxon>
        <taxon>Argynnini</taxon>
        <taxon>Brenthis</taxon>
    </lineage>
</organism>
<proteinExistence type="predicted"/>
<comment type="subcellular location">
    <subcellularLocation>
        <location evidence="1">Cell membrane</location>
        <topology evidence="1">Multi-pass membrane protein</topology>
    </subcellularLocation>
</comment>
<evidence type="ECO:0000256" key="2">
    <source>
        <dbReference type="ARBA" id="ARBA00022475"/>
    </source>
</evidence>
<sequence>MQASVLAMAPTEPTVINNFVSCVSDLIKINFIKPGFLVFVNTEKSSSQVLNLRNELLEKIHKTRTYIVQISVSDELPICDEVENFHMELWEPFTGTPVADYFVIIIENYKDFTYLARKMIRNRFWNPQAKFIILFFPLKSTDTKNLRTVEKILSCLFKYNAIKIIIGVPSIQDAQNTIIYSWKPYDPPKFCGYFNETAHNRLIVVNYCQNGNVKYKKNILKNKLPINMQGCILQILALERLPFVSKNERDANIERRIVNTMLKKFNFTVQYEIINAFRGERNKKGVWDGALKELIARKGHVLLGGIFPDFDVHEDFECSTSYLADSYTWIVPRAYYSPPWISLYIIFQKIVWFSVIAGFIMCVLVWILLGYLSEDTHYNQNLGHCFLNTWLCLLGLVTYIRPNKECLRIFFVFLNLYCVIFLTAYQTKLIEVLQNPTFQDQIDTIEELVHSHLKLGGSEELHDLFYNSTDPFDYLLNKKWINVSNMTKALHDVAVHRNFSVLCSRMELTYLSSVLPELSDSFGLNNYYAFPIDTFSVPLEIIALKGFPFMRKMSRDLNVYKQIGVTKGVKRDFKLLSERKRAKILYTSEAIKNFHVLTFQHLQGGFFALAAGLFGGIVVLLLELLSTLKFVGN</sequence>
<dbReference type="SUPFAM" id="SSF53850">
    <property type="entry name" value="Periplasmic binding protein-like II"/>
    <property type="match status" value="1"/>
</dbReference>
<keyword evidence="10" id="KW-1185">Reference proteome</keyword>
<keyword evidence="5 8" id="KW-0472">Membrane</keyword>
<keyword evidence="2" id="KW-1003">Cell membrane</keyword>
<dbReference type="PANTHER" id="PTHR42643:SF24">
    <property type="entry name" value="IONOTROPIC RECEPTOR 60A"/>
    <property type="match status" value="1"/>
</dbReference>
<evidence type="ECO:0000256" key="1">
    <source>
        <dbReference type="ARBA" id="ARBA00004651"/>
    </source>
</evidence>
<dbReference type="Gene3D" id="1.10.287.70">
    <property type="match status" value="1"/>
</dbReference>
<protein>
    <recommendedName>
        <fullName evidence="11">Ionotropic receptor 60a</fullName>
    </recommendedName>
</protein>
<dbReference type="InterPro" id="IPR052192">
    <property type="entry name" value="Insect_Ionotropic_Sensory_Rcpt"/>
</dbReference>
<dbReference type="OrthoDB" id="6506757at2759"/>
<keyword evidence="6" id="KW-0675">Receptor</keyword>
<dbReference type="GO" id="GO:0005886">
    <property type="term" value="C:plasma membrane"/>
    <property type="evidence" value="ECO:0007669"/>
    <property type="project" value="UniProtKB-SubCell"/>
</dbReference>
<evidence type="ECO:0000256" key="8">
    <source>
        <dbReference type="SAM" id="Phobius"/>
    </source>
</evidence>
<dbReference type="PANTHER" id="PTHR42643">
    <property type="entry name" value="IONOTROPIC RECEPTOR 20A-RELATED"/>
    <property type="match status" value="1"/>
</dbReference>
<evidence type="ECO:0000256" key="7">
    <source>
        <dbReference type="ARBA" id="ARBA00023180"/>
    </source>
</evidence>
<feature type="transmembrane region" description="Helical" evidence="8">
    <location>
        <begin position="605"/>
        <end position="625"/>
    </location>
</feature>
<feature type="transmembrane region" description="Helical" evidence="8">
    <location>
        <begin position="350"/>
        <end position="369"/>
    </location>
</feature>
<evidence type="ECO:0008006" key="11">
    <source>
        <dbReference type="Google" id="ProtNLM"/>
    </source>
</evidence>
<feature type="non-terminal residue" evidence="9">
    <location>
        <position position="633"/>
    </location>
</feature>
<evidence type="ECO:0000256" key="3">
    <source>
        <dbReference type="ARBA" id="ARBA00022692"/>
    </source>
</evidence>
<dbReference type="EMBL" id="OV170225">
    <property type="protein sequence ID" value="CAH0725274.1"/>
    <property type="molecule type" value="Genomic_DNA"/>
</dbReference>